<dbReference type="PROSITE" id="PS50975">
    <property type="entry name" value="ATP_GRASP"/>
    <property type="match status" value="1"/>
</dbReference>
<keyword evidence="8 12" id="KW-0067">ATP-binding</keyword>
<dbReference type="FunFam" id="3.30.1490.20:FF:000003">
    <property type="entry name" value="acetyl-CoA carboxylase isoform X1"/>
    <property type="match status" value="1"/>
</dbReference>
<dbReference type="PROSITE" id="PS00867">
    <property type="entry name" value="CPSASE_2"/>
    <property type="match status" value="1"/>
</dbReference>
<keyword evidence="7 12" id="KW-0547">Nucleotide-binding</keyword>
<reference evidence="15 16" key="2">
    <citation type="journal article" date="2018" name="Nature">
        <title>Mutant phenotypes for thousands of bacterial genes of unknown function.</title>
        <authorList>
            <person name="Price M.N."/>
            <person name="Wetmore K.M."/>
            <person name="Waters R.J."/>
            <person name="Callaghan M."/>
            <person name="Ray J."/>
            <person name="Liu H."/>
            <person name="Kuehl J.V."/>
            <person name="Melnyk R.A."/>
            <person name="Lamson J.S."/>
            <person name="Suh Y."/>
            <person name="Carlson H.K."/>
            <person name="Esquivel Z."/>
            <person name="Sadeeshkumar H."/>
            <person name="Chakraborty R."/>
            <person name="Zane G.M."/>
            <person name="Rubin B.E."/>
            <person name="Wall J.D."/>
            <person name="Visel A."/>
            <person name="Bristow J."/>
            <person name="Blow M.J."/>
            <person name="Arkin A.P."/>
            <person name="Deutschbauer A.M."/>
        </authorList>
    </citation>
    <scope>NUCLEOTIDE SEQUENCE [LARGE SCALE GENOMIC DNA]</scope>
    <source>
        <strain evidence="15 16">FW300-N2C3</strain>
    </source>
</reference>
<dbReference type="InterPro" id="IPR011054">
    <property type="entry name" value="Rudment_hybrid_motif"/>
</dbReference>
<feature type="domain" description="Biotin carboxylation" evidence="14">
    <location>
        <begin position="4"/>
        <end position="449"/>
    </location>
</feature>
<dbReference type="SUPFAM" id="SSF56059">
    <property type="entry name" value="Glutathione synthetase ATP-binding domain-like"/>
    <property type="match status" value="1"/>
</dbReference>
<dbReference type="InterPro" id="IPR016185">
    <property type="entry name" value="PreATP-grasp_dom_sf"/>
</dbReference>
<evidence type="ECO:0000256" key="9">
    <source>
        <dbReference type="ARBA" id="ARBA00023267"/>
    </source>
</evidence>
<dbReference type="PANTHER" id="PTHR48095:SF2">
    <property type="entry name" value="BIOTIN CARBOXYLASE, CHLOROPLASTIC"/>
    <property type="match status" value="1"/>
</dbReference>
<accession>A0A0N7H1R4</accession>
<dbReference type="EMBL" id="CP012831">
    <property type="protein sequence ID" value="ALI06668.1"/>
    <property type="molecule type" value="Genomic_DNA"/>
</dbReference>
<evidence type="ECO:0000256" key="2">
    <source>
        <dbReference type="ARBA" id="ARBA00004956"/>
    </source>
</evidence>
<dbReference type="InterPro" id="IPR011761">
    <property type="entry name" value="ATP-grasp"/>
</dbReference>
<protein>
    <recommendedName>
        <fullName evidence="5">Biotin carboxylase</fullName>
        <ecNumber evidence="4">6.3.4.14</ecNumber>
    </recommendedName>
    <alternativeName>
        <fullName evidence="10">Acetyl-coenzyme A carboxylase biotin carboxylase subunit A</fullName>
    </alternativeName>
</protein>
<dbReference type="Pfam" id="PF00289">
    <property type="entry name" value="Biotin_carb_N"/>
    <property type="match status" value="1"/>
</dbReference>
<evidence type="ECO:0000256" key="8">
    <source>
        <dbReference type="ARBA" id="ARBA00022840"/>
    </source>
</evidence>
<evidence type="ECO:0000313" key="16">
    <source>
        <dbReference type="Proteomes" id="UP000059425"/>
    </source>
</evidence>
<dbReference type="InterPro" id="IPR051602">
    <property type="entry name" value="ACC_Biotin_Carboxylase"/>
</dbReference>
<dbReference type="Pfam" id="PF02785">
    <property type="entry name" value="Biotin_carb_C"/>
    <property type="match status" value="1"/>
</dbReference>
<sequence>MTQAIHKLLVANRGEIAVRIIRAAKELGIPTVAACSEADVDSQAARMADEVHILGPARADKSYLNVEALLGALKATGANAVHPGYGFLSENADFAEAVVAAGAIFVGPSAETIRRMGDKAEARRTAQAAGVPVVPGSPGELFDVESALQAAQSVGFPLLIKASAGGGGRGIRLAENAEQLSEEFPRSQREAQAAFGNGAVYLERFISRARHIEVQVLGDGQHAVHLFERECSLQRRRQKIFEEAPSPVLSQQQRKTLCESAVRLTESLGYKGAGTLEYLYDDATGEFFFIEMNTRIQVEHPVSELITGIDLVQSMLRIAGGEPLGFKQSDIRLNGAALQMRLNAEDPARDFFPSPGLVEELIWPNGAGIRVDTHLYQGYRVPPYYDSLLAKLIIHGADRAEALARARMAVAHTTLTGMANTLALHGELLEQPWLHSADFHTGTLETWLAERRSGGEA</sequence>
<evidence type="ECO:0000259" key="13">
    <source>
        <dbReference type="PROSITE" id="PS50975"/>
    </source>
</evidence>
<dbReference type="NCBIfam" id="NF006367">
    <property type="entry name" value="PRK08591.1"/>
    <property type="match status" value="1"/>
</dbReference>
<gene>
    <name evidence="15" type="ORF">AO356_07595</name>
</gene>
<dbReference type="SUPFAM" id="SSF52440">
    <property type="entry name" value="PreATP-grasp domain"/>
    <property type="match status" value="1"/>
</dbReference>
<comment type="subunit">
    <text evidence="3">Acetyl-CoA carboxylase is a heterohexamer of biotin carboxyl carrier protein, biotin carboxylase and the two subunits of carboxyl transferase in a 2:2 complex.</text>
</comment>
<dbReference type="PANTHER" id="PTHR48095">
    <property type="entry name" value="PYRUVATE CARBOXYLASE SUBUNIT A"/>
    <property type="match status" value="1"/>
</dbReference>
<evidence type="ECO:0000256" key="3">
    <source>
        <dbReference type="ARBA" id="ARBA00011750"/>
    </source>
</evidence>
<dbReference type="GO" id="GO:0046872">
    <property type="term" value="F:metal ion binding"/>
    <property type="evidence" value="ECO:0007669"/>
    <property type="project" value="InterPro"/>
</dbReference>
<dbReference type="EC" id="6.3.4.14" evidence="4"/>
<evidence type="ECO:0000256" key="12">
    <source>
        <dbReference type="PROSITE-ProRule" id="PRU00409"/>
    </source>
</evidence>
<evidence type="ECO:0000256" key="11">
    <source>
        <dbReference type="ARBA" id="ARBA00048600"/>
    </source>
</evidence>
<dbReference type="GO" id="GO:0004075">
    <property type="term" value="F:biotin carboxylase activity"/>
    <property type="evidence" value="ECO:0007669"/>
    <property type="project" value="UniProtKB-EC"/>
</dbReference>
<evidence type="ECO:0000256" key="4">
    <source>
        <dbReference type="ARBA" id="ARBA00013263"/>
    </source>
</evidence>
<evidence type="ECO:0000259" key="14">
    <source>
        <dbReference type="PROSITE" id="PS50979"/>
    </source>
</evidence>
<dbReference type="Pfam" id="PF02786">
    <property type="entry name" value="CPSase_L_D2"/>
    <property type="match status" value="1"/>
</dbReference>
<dbReference type="InterPro" id="IPR005481">
    <property type="entry name" value="BC-like_N"/>
</dbReference>
<name>A0A0N7H1R4_PSEFL</name>
<keyword evidence="6 15" id="KW-0436">Ligase</keyword>
<reference evidence="16" key="1">
    <citation type="submission" date="2015-09" db="EMBL/GenBank/DDBJ databases">
        <title>Whole genome sequence of Pseudomonas fluorescens FW300-N2C3.</title>
        <authorList>
            <person name="Ray J."/>
            <person name="Melnyk R."/>
            <person name="Deutschbauer A."/>
        </authorList>
    </citation>
    <scope>NUCLEOTIDE SEQUENCE [LARGE SCALE GENOMIC DNA]</scope>
    <source>
        <strain evidence="16">FW300-N2C3</strain>
    </source>
</reference>
<dbReference type="InterPro" id="IPR011764">
    <property type="entry name" value="Biotin_carboxylation_dom"/>
</dbReference>
<organism evidence="15 16">
    <name type="scientific">Pseudomonas fluorescens</name>
    <dbReference type="NCBI Taxonomy" id="294"/>
    <lineage>
        <taxon>Bacteria</taxon>
        <taxon>Pseudomonadati</taxon>
        <taxon>Pseudomonadota</taxon>
        <taxon>Gammaproteobacteria</taxon>
        <taxon>Pseudomonadales</taxon>
        <taxon>Pseudomonadaceae</taxon>
        <taxon>Pseudomonas</taxon>
    </lineage>
</organism>
<comment type="function">
    <text evidence="1">This protein is a component of the acetyl coenzyme A carboxylase complex; first, biotin carboxylase catalyzes the carboxylation of the carrier protein and then the transcarboxylase transfers the carboxyl group to form malonyl-CoA.</text>
</comment>
<evidence type="ECO:0000313" key="15">
    <source>
        <dbReference type="EMBL" id="ALI06668.1"/>
    </source>
</evidence>
<evidence type="ECO:0000256" key="5">
    <source>
        <dbReference type="ARBA" id="ARBA00017242"/>
    </source>
</evidence>
<dbReference type="InterPro" id="IPR005482">
    <property type="entry name" value="Biotin_COase_C"/>
</dbReference>
<dbReference type="SMART" id="SM00878">
    <property type="entry name" value="Biotin_carb_C"/>
    <property type="match status" value="1"/>
</dbReference>
<comment type="pathway">
    <text evidence="2">Lipid metabolism; malonyl-CoA biosynthesis; malonyl-CoA from acetyl-CoA: step 1/1.</text>
</comment>
<dbReference type="NCBIfam" id="NF009471">
    <property type="entry name" value="PRK12833.1"/>
    <property type="match status" value="1"/>
</dbReference>
<dbReference type="OrthoDB" id="9803706at2"/>
<proteinExistence type="predicted"/>
<dbReference type="InterPro" id="IPR005479">
    <property type="entry name" value="CPAse_ATP-bd"/>
</dbReference>
<dbReference type="Proteomes" id="UP000059425">
    <property type="component" value="Chromosome"/>
</dbReference>
<dbReference type="PROSITE" id="PS50979">
    <property type="entry name" value="BC"/>
    <property type="match status" value="1"/>
</dbReference>
<evidence type="ECO:0000256" key="7">
    <source>
        <dbReference type="ARBA" id="ARBA00022741"/>
    </source>
</evidence>
<evidence type="ECO:0000256" key="10">
    <source>
        <dbReference type="ARBA" id="ARBA00033786"/>
    </source>
</evidence>
<dbReference type="PROSITE" id="PS00866">
    <property type="entry name" value="CPSASE_1"/>
    <property type="match status" value="1"/>
</dbReference>
<dbReference type="GO" id="GO:0005524">
    <property type="term" value="F:ATP binding"/>
    <property type="evidence" value="ECO:0007669"/>
    <property type="project" value="UniProtKB-UniRule"/>
</dbReference>
<dbReference type="RefSeq" id="WP_060739241.1">
    <property type="nucleotide sequence ID" value="NZ_CP012831.1"/>
</dbReference>
<comment type="catalytic activity">
    <reaction evidence="11">
        <text>N(6)-biotinyl-L-lysyl-[protein] + hydrogencarbonate + ATP = N(6)-carboxybiotinyl-L-lysyl-[protein] + ADP + phosphate + H(+)</text>
        <dbReference type="Rhea" id="RHEA:13501"/>
        <dbReference type="Rhea" id="RHEA-COMP:10505"/>
        <dbReference type="Rhea" id="RHEA-COMP:10506"/>
        <dbReference type="ChEBI" id="CHEBI:15378"/>
        <dbReference type="ChEBI" id="CHEBI:17544"/>
        <dbReference type="ChEBI" id="CHEBI:30616"/>
        <dbReference type="ChEBI" id="CHEBI:43474"/>
        <dbReference type="ChEBI" id="CHEBI:83144"/>
        <dbReference type="ChEBI" id="CHEBI:83145"/>
        <dbReference type="ChEBI" id="CHEBI:456216"/>
        <dbReference type="EC" id="6.3.4.14"/>
    </reaction>
</comment>
<dbReference type="Gene3D" id="3.30.470.20">
    <property type="entry name" value="ATP-grasp fold, B domain"/>
    <property type="match status" value="1"/>
</dbReference>
<dbReference type="SUPFAM" id="SSF51246">
    <property type="entry name" value="Rudiment single hybrid motif"/>
    <property type="match status" value="1"/>
</dbReference>
<evidence type="ECO:0000256" key="1">
    <source>
        <dbReference type="ARBA" id="ARBA00003761"/>
    </source>
</evidence>
<dbReference type="AlphaFoldDB" id="A0A0N7H1R4"/>
<feature type="domain" description="ATP-grasp" evidence="13">
    <location>
        <begin position="123"/>
        <end position="320"/>
    </location>
</feature>
<dbReference type="FunFam" id="3.40.50.20:FF:000010">
    <property type="entry name" value="Propionyl-CoA carboxylase subunit alpha"/>
    <property type="match status" value="1"/>
</dbReference>
<keyword evidence="9" id="KW-0092">Biotin</keyword>
<evidence type="ECO:0000256" key="6">
    <source>
        <dbReference type="ARBA" id="ARBA00022598"/>
    </source>
</evidence>